<dbReference type="InterPro" id="IPR005255">
    <property type="entry name" value="PdxA_fam"/>
</dbReference>
<keyword evidence="3" id="KW-0520">NAD</keyword>
<protein>
    <recommendedName>
        <fullName evidence="5">4-hydroxythreonine-4-phosphate dehydrogenase PdxA</fullName>
    </recommendedName>
</protein>
<dbReference type="SUPFAM" id="SSF53659">
    <property type="entry name" value="Isocitrate/Isopropylmalate dehydrogenase-like"/>
    <property type="match status" value="1"/>
</dbReference>
<dbReference type="EMBL" id="DSUT01000108">
    <property type="protein sequence ID" value="HGK28352.1"/>
    <property type="molecule type" value="Genomic_DNA"/>
</dbReference>
<organism evidence="4">
    <name type="scientific">candidate division WOR-3 bacterium</name>
    <dbReference type="NCBI Taxonomy" id="2052148"/>
    <lineage>
        <taxon>Bacteria</taxon>
        <taxon>Bacteria division WOR-3</taxon>
    </lineage>
</organism>
<comment type="caution">
    <text evidence="4">The sequence shown here is derived from an EMBL/GenBank/DDBJ whole genome shotgun (WGS) entry which is preliminary data.</text>
</comment>
<evidence type="ECO:0000256" key="3">
    <source>
        <dbReference type="ARBA" id="ARBA00023027"/>
    </source>
</evidence>
<dbReference type="GO" id="GO:0016491">
    <property type="term" value="F:oxidoreductase activity"/>
    <property type="evidence" value="ECO:0007669"/>
    <property type="project" value="UniProtKB-KW"/>
</dbReference>
<evidence type="ECO:0008006" key="5">
    <source>
        <dbReference type="Google" id="ProtNLM"/>
    </source>
</evidence>
<proteinExistence type="predicted"/>
<dbReference type="SUPFAM" id="SSF53850">
    <property type="entry name" value="Periplasmic binding protein-like II"/>
    <property type="match status" value="1"/>
</dbReference>
<dbReference type="Pfam" id="PF04166">
    <property type="entry name" value="PdxA"/>
    <property type="match status" value="1"/>
</dbReference>
<keyword evidence="2" id="KW-0560">Oxidoreductase</keyword>
<dbReference type="PANTHER" id="PTHR30004:SF6">
    <property type="entry name" value="D-THREONATE 4-PHOSPHATE DEHYDROGENASE"/>
    <property type="match status" value="1"/>
</dbReference>
<evidence type="ECO:0000256" key="1">
    <source>
        <dbReference type="ARBA" id="ARBA00022723"/>
    </source>
</evidence>
<reference evidence="4" key="1">
    <citation type="journal article" date="2020" name="mSystems">
        <title>Genome- and Community-Level Interaction Insights into Carbon Utilization and Element Cycling Functions of Hydrothermarchaeota in Hydrothermal Sediment.</title>
        <authorList>
            <person name="Zhou Z."/>
            <person name="Liu Y."/>
            <person name="Xu W."/>
            <person name="Pan J."/>
            <person name="Luo Z.H."/>
            <person name="Li M."/>
        </authorList>
    </citation>
    <scope>NUCLEOTIDE SEQUENCE [LARGE SCALE GENOMIC DNA]</scope>
    <source>
        <strain evidence="4">SpSt-488</strain>
    </source>
</reference>
<evidence type="ECO:0000313" key="4">
    <source>
        <dbReference type="EMBL" id="HGK28352.1"/>
    </source>
</evidence>
<gene>
    <name evidence="4" type="ORF">ENS41_05295</name>
</gene>
<keyword evidence="1" id="KW-0479">Metal-binding</keyword>
<name>A0A7C4CB61_UNCW3</name>
<dbReference type="GO" id="GO:0051287">
    <property type="term" value="F:NAD binding"/>
    <property type="evidence" value="ECO:0007669"/>
    <property type="project" value="InterPro"/>
</dbReference>
<dbReference type="AlphaFoldDB" id="A0A7C4CB61"/>
<dbReference type="GO" id="GO:0046872">
    <property type="term" value="F:metal ion binding"/>
    <property type="evidence" value="ECO:0007669"/>
    <property type="project" value="UniProtKB-KW"/>
</dbReference>
<evidence type="ECO:0000256" key="2">
    <source>
        <dbReference type="ARBA" id="ARBA00023002"/>
    </source>
</evidence>
<dbReference type="Gene3D" id="3.40.718.10">
    <property type="entry name" value="Isopropylmalate Dehydrogenase"/>
    <property type="match status" value="1"/>
</dbReference>
<dbReference type="PANTHER" id="PTHR30004">
    <property type="entry name" value="4-HYDROXYTHREONINE-4-PHOSPHATE DEHYDROGENASE"/>
    <property type="match status" value="1"/>
</dbReference>
<sequence length="279" mass="30160">MTRRVRGFKRAQVGITMGDPAGIGPEIVLRALDRMPRLRPRIIGARSVFARLQCRLGTGVDLNLVDDSVPAPGRFRMGEAQTVCGRAALAALENGVGLLREGRVSALVTAPVSKEALRLAGFGWPGQTEFLAERLGARHHAMLAWTPRFKVIFVTIHVPLAHVSRHITARAVAEKVRLLDDFLRREGKRRPRICVMALNPHAHEFTLGEERRIGRGVELARRAGVVAVGPVPAEIQLVSVFTAGICARTKIPAAAQSLLDFLKTPAAAAALRSAGLEPA</sequence>
<accession>A0A7C4CB61</accession>